<feature type="region of interest" description="Disordered" evidence="1">
    <location>
        <begin position="1"/>
        <end position="20"/>
    </location>
</feature>
<comment type="caution">
    <text evidence="4">The sequence shown here is derived from an EMBL/GenBank/DDBJ whole genome shotgun (WGS) entry which is preliminary data.</text>
</comment>
<dbReference type="SMART" id="SM00668">
    <property type="entry name" value="CTLH"/>
    <property type="match status" value="1"/>
</dbReference>
<sequence length="490" mass="54005">MWRQIAGQPSDALTRPDDDEEEELLPSHFNTNNFGNFLDVEKDKLTVRYTGQGAHNNDVGAIQGNRPVPRKRRVYYYEVTVLDAGEKGLIGVGFADKNFKMGKQPGWEPHSYGYHGDDGKKFHSNGQGEDYGPQFTVGDVIGAGIHIQRQEMFFTKNGKYLGVAFRGLTHLPLYPTAGLHSPGECIAVNFGASPFTFNLEAMLLEEREREEAAVHSISIPAGVTHRLVREYLLQYGYADTLRAFDTAAGTTEDAPQLGTSRRSPFRSWSERDAAAVATLASRQAIRQHMMAGDVEAVNALLMEHFPELVVSKGGKRPDLDVYFYVNCMQFIELIRQGMIEEAVVFAQASLSPMRGLLTHRNRAYDAMLHDVIALLAYEDPLDSPLAGLMHLAQREAAADVVNSAILLCAATKPEDTNSEEKLKPVIPNTPKPQAAVERLLQQLVTVQSELLAANNGLGEPFRLSHHLGAAAPGRRPPQPHANGIAPMDRD</sequence>
<evidence type="ECO:0000313" key="5">
    <source>
        <dbReference type="Proteomes" id="UP001491310"/>
    </source>
</evidence>
<proteinExistence type="predicted"/>
<evidence type="ECO:0000259" key="2">
    <source>
        <dbReference type="PROSITE" id="PS50188"/>
    </source>
</evidence>
<dbReference type="SMART" id="SM00757">
    <property type="entry name" value="CRA"/>
    <property type="match status" value="1"/>
</dbReference>
<dbReference type="InterPro" id="IPR013144">
    <property type="entry name" value="CRA_dom"/>
</dbReference>
<feature type="region of interest" description="Disordered" evidence="1">
    <location>
        <begin position="467"/>
        <end position="490"/>
    </location>
</feature>
<dbReference type="Pfam" id="PF00622">
    <property type="entry name" value="SPRY"/>
    <property type="match status" value="1"/>
</dbReference>
<dbReference type="SMART" id="SM00449">
    <property type="entry name" value="SPRY"/>
    <property type="match status" value="1"/>
</dbReference>
<organism evidence="4 5">
    <name type="scientific">Coccomyxa subellipsoidea</name>
    <dbReference type="NCBI Taxonomy" id="248742"/>
    <lineage>
        <taxon>Eukaryota</taxon>
        <taxon>Viridiplantae</taxon>
        <taxon>Chlorophyta</taxon>
        <taxon>core chlorophytes</taxon>
        <taxon>Trebouxiophyceae</taxon>
        <taxon>Trebouxiophyceae incertae sedis</taxon>
        <taxon>Coccomyxaceae</taxon>
        <taxon>Coccomyxa</taxon>
    </lineage>
</organism>
<protein>
    <recommendedName>
        <fullName evidence="6">SPRY-domain-containing protein</fullName>
    </recommendedName>
</protein>
<dbReference type="InterPro" id="IPR003877">
    <property type="entry name" value="SPRY_dom"/>
</dbReference>
<dbReference type="PROSITE" id="PS50188">
    <property type="entry name" value="B302_SPRY"/>
    <property type="match status" value="1"/>
</dbReference>
<evidence type="ECO:0000256" key="1">
    <source>
        <dbReference type="SAM" id="MobiDB-lite"/>
    </source>
</evidence>
<dbReference type="Proteomes" id="UP001491310">
    <property type="component" value="Unassembled WGS sequence"/>
</dbReference>
<dbReference type="SUPFAM" id="SSF49899">
    <property type="entry name" value="Concanavalin A-like lectins/glucanases"/>
    <property type="match status" value="1"/>
</dbReference>
<feature type="domain" description="B30.2/SPRY" evidence="2">
    <location>
        <begin position="7"/>
        <end position="195"/>
    </location>
</feature>
<dbReference type="InterPro" id="IPR043136">
    <property type="entry name" value="B30.2/SPRY_sf"/>
</dbReference>
<dbReference type="EMBL" id="JALJOT010000001">
    <property type="protein sequence ID" value="KAK9918109.1"/>
    <property type="molecule type" value="Genomic_DNA"/>
</dbReference>
<keyword evidence="5" id="KW-1185">Reference proteome</keyword>
<dbReference type="InterPro" id="IPR006595">
    <property type="entry name" value="CTLH_C"/>
</dbReference>
<evidence type="ECO:0000259" key="3">
    <source>
        <dbReference type="PROSITE" id="PS50897"/>
    </source>
</evidence>
<dbReference type="PROSITE" id="PS50897">
    <property type="entry name" value="CTLH"/>
    <property type="match status" value="1"/>
</dbReference>
<dbReference type="InterPro" id="IPR024964">
    <property type="entry name" value="CTLH/CRA"/>
</dbReference>
<name>A0ABR2Z3H4_9CHLO</name>
<dbReference type="InterPro" id="IPR006594">
    <property type="entry name" value="LisH"/>
</dbReference>
<dbReference type="Pfam" id="PF10607">
    <property type="entry name" value="CTLH"/>
    <property type="match status" value="1"/>
</dbReference>
<evidence type="ECO:0000313" key="4">
    <source>
        <dbReference type="EMBL" id="KAK9918109.1"/>
    </source>
</evidence>
<dbReference type="InterPro" id="IPR013320">
    <property type="entry name" value="ConA-like_dom_sf"/>
</dbReference>
<evidence type="ECO:0008006" key="6">
    <source>
        <dbReference type="Google" id="ProtNLM"/>
    </source>
</evidence>
<gene>
    <name evidence="4" type="ORF">WJX75_001377</name>
</gene>
<dbReference type="PANTHER" id="PTHR12864">
    <property type="entry name" value="RAN BINDING PROTEIN 9-RELATED"/>
    <property type="match status" value="1"/>
</dbReference>
<feature type="domain" description="CTLH" evidence="3">
    <location>
        <begin position="278"/>
        <end position="341"/>
    </location>
</feature>
<reference evidence="4 5" key="1">
    <citation type="journal article" date="2024" name="Nat. Commun.">
        <title>Phylogenomics reveals the evolutionary origins of lichenization in chlorophyte algae.</title>
        <authorList>
            <person name="Puginier C."/>
            <person name="Libourel C."/>
            <person name="Otte J."/>
            <person name="Skaloud P."/>
            <person name="Haon M."/>
            <person name="Grisel S."/>
            <person name="Petersen M."/>
            <person name="Berrin J.G."/>
            <person name="Delaux P.M."/>
            <person name="Dal Grande F."/>
            <person name="Keller J."/>
        </authorList>
    </citation>
    <scope>NUCLEOTIDE SEQUENCE [LARGE SCALE GENOMIC DNA]</scope>
    <source>
        <strain evidence="4 5">SAG 216-7</strain>
    </source>
</reference>
<dbReference type="InterPro" id="IPR001870">
    <property type="entry name" value="B30.2/SPRY"/>
</dbReference>
<dbReference type="InterPro" id="IPR050618">
    <property type="entry name" value="Ubq-SigPath_Reg"/>
</dbReference>
<accession>A0ABR2Z3H4</accession>
<dbReference type="PROSITE" id="PS50896">
    <property type="entry name" value="LISH"/>
    <property type="match status" value="1"/>
</dbReference>
<dbReference type="Gene3D" id="2.60.120.920">
    <property type="match status" value="1"/>
</dbReference>